<dbReference type="PANTHER" id="PTHR44068:SF11">
    <property type="entry name" value="GERANYL DIPHOSPHATE 2-C-METHYLTRANSFERASE"/>
    <property type="match status" value="1"/>
</dbReference>
<evidence type="ECO:0000256" key="1">
    <source>
        <dbReference type="ARBA" id="ARBA00022679"/>
    </source>
</evidence>
<reference evidence="4" key="1">
    <citation type="submission" date="2020-05" db="EMBL/GenBank/DDBJ databases">
        <authorList>
            <person name="Chiriac C."/>
            <person name="Salcher M."/>
            <person name="Ghai R."/>
            <person name="Kavagutti S V."/>
        </authorList>
    </citation>
    <scope>NUCLEOTIDE SEQUENCE</scope>
</reference>
<dbReference type="EMBL" id="CAEZYK010000032">
    <property type="protein sequence ID" value="CAB4722358.1"/>
    <property type="molecule type" value="Genomic_DNA"/>
</dbReference>
<gene>
    <name evidence="3" type="ORF">UFOPK2683_00722</name>
    <name evidence="4" type="ORF">UFOPK3605_00616</name>
    <name evidence="5" type="ORF">UFOPK3897_01514</name>
    <name evidence="6" type="ORF">UFOPK4121_00885</name>
</gene>
<evidence type="ECO:0000313" key="6">
    <source>
        <dbReference type="EMBL" id="CAB5024865.1"/>
    </source>
</evidence>
<dbReference type="AlphaFoldDB" id="A0A6J7G673"/>
<dbReference type="Pfam" id="PF08241">
    <property type="entry name" value="Methyltransf_11"/>
    <property type="match status" value="1"/>
</dbReference>
<dbReference type="GO" id="GO:0008757">
    <property type="term" value="F:S-adenosylmethionine-dependent methyltransferase activity"/>
    <property type="evidence" value="ECO:0007669"/>
    <property type="project" value="InterPro"/>
</dbReference>
<dbReference type="EMBL" id="CAFBMM010000021">
    <property type="protein sequence ID" value="CAB4903477.1"/>
    <property type="molecule type" value="Genomic_DNA"/>
</dbReference>
<feature type="domain" description="Methyltransferase type 11" evidence="2">
    <location>
        <begin position="18"/>
        <end position="120"/>
    </location>
</feature>
<dbReference type="InterPro" id="IPR013216">
    <property type="entry name" value="Methyltransf_11"/>
</dbReference>
<accession>A0A6J7G673</accession>
<sequence length="238" mass="26489">MLTVDFDRLGVTGGTRLLDLGCGGGRHAFEAWRRGSIVIPFDRSEGDLKDVRGILGAMIAADELPNGQSGGVVNGDALALPFADATFDQIIASEILEHVPNDRGAIKELVRVLKPGGRMAVTVPTRWPERINWALDYHYHDVPGGHIRIYRQPELENRLEEAGCALRGSHHAHALHSPYWWLRSAVGINKADDHWAVKRYHDLLAWQITKQPAWLARIEKSLSPLMGKSLVVYVERVS</sequence>
<proteinExistence type="predicted"/>
<dbReference type="InterPro" id="IPR050447">
    <property type="entry name" value="Erg6_SMT_methyltransf"/>
</dbReference>
<dbReference type="EMBL" id="CAFBOF010000053">
    <property type="protein sequence ID" value="CAB4987284.1"/>
    <property type="molecule type" value="Genomic_DNA"/>
</dbReference>
<dbReference type="InterPro" id="IPR029063">
    <property type="entry name" value="SAM-dependent_MTases_sf"/>
</dbReference>
<evidence type="ECO:0000259" key="2">
    <source>
        <dbReference type="Pfam" id="PF08241"/>
    </source>
</evidence>
<dbReference type="SUPFAM" id="SSF53335">
    <property type="entry name" value="S-adenosyl-L-methionine-dependent methyltransferases"/>
    <property type="match status" value="1"/>
</dbReference>
<evidence type="ECO:0000313" key="4">
    <source>
        <dbReference type="EMBL" id="CAB4903477.1"/>
    </source>
</evidence>
<evidence type="ECO:0000313" key="5">
    <source>
        <dbReference type="EMBL" id="CAB4987284.1"/>
    </source>
</evidence>
<organism evidence="4">
    <name type="scientific">freshwater metagenome</name>
    <dbReference type="NCBI Taxonomy" id="449393"/>
    <lineage>
        <taxon>unclassified sequences</taxon>
        <taxon>metagenomes</taxon>
        <taxon>ecological metagenomes</taxon>
    </lineage>
</organism>
<dbReference type="Gene3D" id="3.40.50.150">
    <property type="entry name" value="Vaccinia Virus protein VP39"/>
    <property type="match status" value="1"/>
</dbReference>
<name>A0A6J7G673_9ZZZZ</name>
<evidence type="ECO:0000313" key="3">
    <source>
        <dbReference type="EMBL" id="CAB4722358.1"/>
    </source>
</evidence>
<keyword evidence="1" id="KW-0808">Transferase</keyword>
<dbReference type="EMBL" id="CAFBPQ010000024">
    <property type="protein sequence ID" value="CAB5024865.1"/>
    <property type="molecule type" value="Genomic_DNA"/>
</dbReference>
<dbReference type="PANTHER" id="PTHR44068">
    <property type="entry name" value="ZGC:194242"/>
    <property type="match status" value="1"/>
</dbReference>
<dbReference type="CDD" id="cd02440">
    <property type="entry name" value="AdoMet_MTases"/>
    <property type="match status" value="1"/>
</dbReference>
<protein>
    <submittedName>
        <fullName evidence="4">Unannotated protein</fullName>
    </submittedName>
</protein>